<dbReference type="STRING" id="653930.SAMN05216589_2501"/>
<keyword evidence="8" id="KW-0283">Flagellar rotation</keyword>
<evidence type="ECO:0000256" key="11">
    <source>
        <dbReference type="ARBA" id="ARBA00023065"/>
    </source>
</evidence>
<dbReference type="Proteomes" id="UP000186904">
    <property type="component" value="Unassembled WGS sequence"/>
</dbReference>
<evidence type="ECO:0000256" key="6">
    <source>
        <dbReference type="ARBA" id="ARBA00022519"/>
    </source>
</evidence>
<comment type="subcellular location">
    <subcellularLocation>
        <location evidence="1">Cell inner membrane</location>
        <topology evidence="1">Multi-pass membrane protein</topology>
    </subcellularLocation>
</comment>
<evidence type="ECO:0000313" key="18">
    <source>
        <dbReference type="EMBL" id="TKA92336.1"/>
    </source>
</evidence>
<dbReference type="GO" id="GO:0006935">
    <property type="term" value="P:chemotaxis"/>
    <property type="evidence" value="ECO:0007669"/>
    <property type="project" value="UniProtKB-KW"/>
</dbReference>
<proteinExistence type="inferred from homology"/>
<evidence type="ECO:0000256" key="7">
    <source>
        <dbReference type="ARBA" id="ARBA00022692"/>
    </source>
</evidence>
<feature type="domain" description="Motility protein A N-terminal" evidence="15">
    <location>
        <begin position="4"/>
        <end position="93"/>
    </location>
</feature>
<keyword evidence="18" id="KW-0969">Cilium</keyword>
<keyword evidence="11" id="KW-0406">Ion transport</keyword>
<dbReference type="EMBL" id="FOGN01000005">
    <property type="protein sequence ID" value="SES17138.1"/>
    <property type="molecule type" value="Genomic_DNA"/>
</dbReference>
<dbReference type="InterPro" id="IPR000540">
    <property type="entry name" value="Flag_MotA_CS"/>
</dbReference>
<sequence>MLKIVGYVIVTISVFGGFMMSGGMLAALWHPFEIVIIGGAALGIFLIANSMATVKKVLGKIPAIFFGHRFNKAFYLDVLGVLYEILNKSRREGMMAIEADIEEPQESPIFSKYPAILKDAHMTAFICDYLRIMSTGTMAPHELEALFDVEISSLTEELNEPAHALNRIADALPGFGIVAAVLGIVITMSILGEADNALIGEKVGTALVGTFLGILAAYGFVGPFGTAVQHDANEEANTYEAIKMCLVASAQGLPPALAVEFGRKALLPEQRPSFAELETSVKGR</sequence>
<keyword evidence="10 13" id="KW-1133">Transmembrane helix</keyword>
<evidence type="ECO:0000313" key="16">
    <source>
        <dbReference type="EMBL" id="SES17138.1"/>
    </source>
</evidence>
<feature type="transmembrane region" description="Helical" evidence="13">
    <location>
        <begin position="171"/>
        <end position="191"/>
    </location>
</feature>
<dbReference type="PANTHER" id="PTHR30433:SF4">
    <property type="entry name" value="MOTILITY PROTEIN A"/>
    <property type="match status" value="1"/>
</dbReference>
<dbReference type="NCBIfam" id="TIGR03818">
    <property type="entry name" value="MotA1"/>
    <property type="match status" value="1"/>
</dbReference>
<dbReference type="Proteomes" id="UP000186599">
    <property type="component" value="Unassembled WGS sequence"/>
</dbReference>
<dbReference type="RefSeq" id="WP_036990643.1">
    <property type="nucleotide sequence ID" value="NZ_FOGN01000005.1"/>
</dbReference>
<evidence type="ECO:0000256" key="2">
    <source>
        <dbReference type="ARBA" id="ARBA00008038"/>
    </source>
</evidence>
<feature type="transmembrane region" description="Helical" evidence="13">
    <location>
        <begin position="203"/>
        <end position="221"/>
    </location>
</feature>
<dbReference type="Pfam" id="PF20560">
    <property type="entry name" value="MotA_N"/>
    <property type="match status" value="1"/>
</dbReference>
<dbReference type="OrthoDB" id="9782603at2"/>
<evidence type="ECO:0000256" key="8">
    <source>
        <dbReference type="ARBA" id="ARBA00022779"/>
    </source>
</evidence>
<organism evidence="18 21">
    <name type="scientific">Halopseudomonas bauzanensis</name>
    <dbReference type="NCBI Taxonomy" id="653930"/>
    <lineage>
        <taxon>Bacteria</taxon>
        <taxon>Pseudomonadati</taxon>
        <taxon>Pseudomonadota</taxon>
        <taxon>Gammaproteobacteria</taxon>
        <taxon>Pseudomonadales</taxon>
        <taxon>Pseudomonadaceae</taxon>
        <taxon>Halopseudomonas</taxon>
    </lineage>
</organism>
<protein>
    <submittedName>
        <fullName evidence="16">Chemotaxis protein MotA</fullName>
    </submittedName>
    <submittedName>
        <fullName evidence="18">Flagellar motor stator protein MotA</fullName>
    </submittedName>
</protein>
<keyword evidence="19" id="KW-1185">Reference proteome</keyword>
<dbReference type="AlphaFoldDB" id="A0A031MEY4"/>
<reference evidence="19 20" key="1">
    <citation type="submission" date="2016-10" db="EMBL/GenBank/DDBJ databases">
        <authorList>
            <person name="de Groot N.N."/>
        </authorList>
    </citation>
    <scope>NUCLEOTIDE SEQUENCE [LARGE SCALE GENOMIC DNA]</scope>
    <source>
        <strain evidence="17 19">CGMCC 1.9095</strain>
        <strain evidence="16 20">DSM 22558</strain>
    </source>
</reference>
<dbReference type="GO" id="GO:0005886">
    <property type="term" value="C:plasma membrane"/>
    <property type="evidence" value="ECO:0007669"/>
    <property type="project" value="UniProtKB-SubCell"/>
</dbReference>
<gene>
    <name evidence="18" type="primary">motA</name>
    <name evidence="18" type="ORF">FA869_08070</name>
    <name evidence="17" type="ORF">SAMN04487855_2718</name>
    <name evidence="16" type="ORF">SAMN05216589_2501</name>
</gene>
<dbReference type="Pfam" id="PF01618">
    <property type="entry name" value="MotA_ExbB"/>
    <property type="match status" value="1"/>
</dbReference>
<dbReference type="EMBL" id="FOUA01000005">
    <property type="protein sequence ID" value="SFM19261.1"/>
    <property type="molecule type" value="Genomic_DNA"/>
</dbReference>
<keyword evidence="5" id="KW-0145">Chemotaxis</keyword>
<evidence type="ECO:0000256" key="4">
    <source>
        <dbReference type="ARBA" id="ARBA00022475"/>
    </source>
</evidence>
<dbReference type="InterPro" id="IPR002898">
    <property type="entry name" value="MotA_ExbB_proton_chnl"/>
</dbReference>
<dbReference type="EMBL" id="SWAV01000002">
    <property type="protein sequence ID" value="TKA92336.1"/>
    <property type="molecule type" value="Genomic_DNA"/>
</dbReference>
<keyword evidence="3" id="KW-0813">Transport</keyword>
<evidence type="ECO:0000313" key="19">
    <source>
        <dbReference type="Proteomes" id="UP000186599"/>
    </source>
</evidence>
<keyword evidence="12 13" id="KW-0472">Membrane</keyword>
<evidence type="ECO:0000259" key="15">
    <source>
        <dbReference type="Pfam" id="PF20560"/>
    </source>
</evidence>
<keyword evidence="4" id="KW-1003">Cell membrane</keyword>
<name>A0A031MEY4_9GAMM</name>
<feature type="transmembrane region" description="Helical" evidence="13">
    <location>
        <begin position="34"/>
        <end position="54"/>
    </location>
</feature>
<dbReference type="InterPro" id="IPR046786">
    <property type="entry name" value="MotA_N"/>
</dbReference>
<evidence type="ECO:0000313" key="17">
    <source>
        <dbReference type="EMBL" id="SFM19261.1"/>
    </source>
</evidence>
<dbReference type="InterPro" id="IPR047055">
    <property type="entry name" value="MotA-like"/>
</dbReference>
<dbReference type="PROSITE" id="PS01307">
    <property type="entry name" value="MOTA"/>
    <property type="match status" value="1"/>
</dbReference>
<keyword evidence="18" id="KW-0282">Flagellum</keyword>
<evidence type="ECO:0000256" key="9">
    <source>
        <dbReference type="ARBA" id="ARBA00022781"/>
    </source>
</evidence>
<dbReference type="GO" id="GO:0071978">
    <property type="term" value="P:bacterial-type flagellum-dependent swarming motility"/>
    <property type="evidence" value="ECO:0007669"/>
    <property type="project" value="InterPro"/>
</dbReference>
<dbReference type="PANTHER" id="PTHR30433">
    <property type="entry name" value="CHEMOTAXIS PROTEIN MOTA"/>
    <property type="match status" value="1"/>
</dbReference>
<evidence type="ECO:0000256" key="3">
    <source>
        <dbReference type="ARBA" id="ARBA00022448"/>
    </source>
</evidence>
<evidence type="ECO:0000256" key="10">
    <source>
        <dbReference type="ARBA" id="ARBA00022989"/>
    </source>
</evidence>
<keyword evidence="18" id="KW-0966">Cell projection</keyword>
<comment type="similarity">
    <text evidence="2">Belongs to the MotA family.</text>
</comment>
<accession>A0A031MEY4</accession>
<keyword evidence="7 13" id="KW-0812">Transmembrane</keyword>
<evidence type="ECO:0000313" key="20">
    <source>
        <dbReference type="Proteomes" id="UP000186904"/>
    </source>
</evidence>
<dbReference type="GO" id="GO:1902600">
    <property type="term" value="P:proton transmembrane transport"/>
    <property type="evidence" value="ECO:0007669"/>
    <property type="project" value="UniProtKB-KW"/>
</dbReference>
<dbReference type="InterPro" id="IPR022522">
    <property type="entry name" value="Flagellar_motor_stator_MotA"/>
</dbReference>
<evidence type="ECO:0000256" key="12">
    <source>
        <dbReference type="ARBA" id="ARBA00023136"/>
    </source>
</evidence>
<feature type="domain" description="MotA/TolQ/ExbB proton channel" evidence="14">
    <location>
        <begin position="135"/>
        <end position="240"/>
    </location>
</feature>
<evidence type="ECO:0000256" key="5">
    <source>
        <dbReference type="ARBA" id="ARBA00022500"/>
    </source>
</evidence>
<evidence type="ECO:0000259" key="14">
    <source>
        <dbReference type="Pfam" id="PF01618"/>
    </source>
</evidence>
<feature type="transmembrane region" description="Helical" evidence="13">
    <location>
        <begin position="7"/>
        <end position="28"/>
    </location>
</feature>
<evidence type="ECO:0000313" key="21">
    <source>
        <dbReference type="Proteomes" id="UP000305198"/>
    </source>
</evidence>
<reference evidence="18 21" key="2">
    <citation type="submission" date="2019-04" db="EMBL/GenBank/DDBJ databases">
        <title>Crypto-aerobic microbial life in anoxic (sulfidic) marine sediments.</title>
        <authorList>
            <person name="Bhattacharya S."/>
            <person name="Roy C."/>
            <person name="Mondal N."/>
            <person name="Sarkar J."/>
            <person name="Mandal S."/>
            <person name="Rameez M.J."/>
            <person name="Ghosh W."/>
        </authorList>
    </citation>
    <scope>NUCLEOTIDE SEQUENCE [LARGE SCALE GENOMIC DNA]</scope>
    <source>
        <strain evidence="18 21">SBBB</strain>
    </source>
</reference>
<dbReference type="Proteomes" id="UP000305198">
    <property type="component" value="Unassembled WGS sequence"/>
</dbReference>
<keyword evidence="6" id="KW-0997">Cell inner membrane</keyword>
<evidence type="ECO:0000256" key="1">
    <source>
        <dbReference type="ARBA" id="ARBA00004429"/>
    </source>
</evidence>
<evidence type="ECO:0000256" key="13">
    <source>
        <dbReference type="SAM" id="Phobius"/>
    </source>
</evidence>
<keyword evidence="9" id="KW-0375">Hydrogen ion transport</keyword>